<evidence type="ECO:0000313" key="3">
    <source>
        <dbReference type="Proteomes" id="UP001140562"/>
    </source>
</evidence>
<keyword evidence="3" id="KW-1185">Reference proteome</keyword>
<dbReference type="Pfam" id="PF00144">
    <property type="entry name" value="Beta-lactamase"/>
    <property type="match status" value="1"/>
</dbReference>
<dbReference type="Gene3D" id="3.40.710.10">
    <property type="entry name" value="DD-peptidase/beta-lactamase superfamily"/>
    <property type="match status" value="1"/>
</dbReference>
<dbReference type="PANTHER" id="PTHR43319">
    <property type="entry name" value="BETA-LACTAMASE-RELATED"/>
    <property type="match status" value="1"/>
</dbReference>
<name>A0A9W8WRS3_9PLEO</name>
<dbReference type="OrthoDB" id="5946976at2759"/>
<organism evidence="2 3">
    <name type="scientific">Didymella glomerata</name>
    <dbReference type="NCBI Taxonomy" id="749621"/>
    <lineage>
        <taxon>Eukaryota</taxon>
        <taxon>Fungi</taxon>
        <taxon>Dikarya</taxon>
        <taxon>Ascomycota</taxon>
        <taxon>Pezizomycotina</taxon>
        <taxon>Dothideomycetes</taxon>
        <taxon>Pleosporomycetidae</taxon>
        <taxon>Pleosporales</taxon>
        <taxon>Pleosporineae</taxon>
        <taxon>Didymellaceae</taxon>
        <taxon>Didymella</taxon>
    </lineage>
</organism>
<reference evidence="2" key="1">
    <citation type="submission" date="2022-10" db="EMBL/GenBank/DDBJ databases">
        <title>Tapping the CABI collections for fungal endophytes: first genome assemblies for Collariella, Neodidymelliopsis, Ascochyta clinopodiicola, Didymella pomorum, Didymosphaeria variabile, Neocosmospora piperis and Neocucurbitaria cava.</title>
        <authorList>
            <person name="Hill R."/>
        </authorList>
    </citation>
    <scope>NUCLEOTIDE SEQUENCE</scope>
    <source>
        <strain evidence="2">IMI 360193</strain>
    </source>
</reference>
<proteinExistence type="predicted"/>
<evidence type="ECO:0000313" key="2">
    <source>
        <dbReference type="EMBL" id="KAJ4331495.1"/>
    </source>
</evidence>
<protein>
    <recommendedName>
        <fullName evidence="1">Beta-lactamase-related domain-containing protein</fullName>
    </recommendedName>
</protein>
<evidence type="ECO:0000259" key="1">
    <source>
        <dbReference type="Pfam" id="PF00144"/>
    </source>
</evidence>
<comment type="caution">
    <text evidence="2">The sequence shown here is derived from an EMBL/GenBank/DDBJ whole genome shotgun (WGS) entry which is preliminary data.</text>
</comment>
<dbReference type="AlphaFoldDB" id="A0A9W8WRS3"/>
<dbReference type="Proteomes" id="UP001140562">
    <property type="component" value="Unassembled WGS sequence"/>
</dbReference>
<gene>
    <name evidence="2" type="ORF">N0V87_009122</name>
</gene>
<dbReference type="InterPro" id="IPR001466">
    <property type="entry name" value="Beta-lactam-related"/>
</dbReference>
<accession>A0A9W8WRS3</accession>
<dbReference type="InterPro" id="IPR012338">
    <property type="entry name" value="Beta-lactam/transpept-like"/>
</dbReference>
<sequence>MAKVNGTCDSRFTAVKDLLQANINADEELGASLVVNINGENVLDLWGGYADPAKSQPWEENTITNVWSSSKTVLSLAALLLIDRGLLDPFEKVSKYWPEFAGNGKQDIEVRHFLSHSSGISGWEGPITIQEVCDLESSTARLAAQPPWWTPGSASGYHSLTMGHLLNELTQRVTSKSLAEYVAAELAGPLHADFSFGVPASEYHRVATIIPPPAPPADWKPEAPTDATGVDTSSVFAKTLMNPVMDADVANQDFWRQASVPAANGFTNARGIAKLLSIVSCGGALDGKQWLKRETVDLIFREQTKGADLVITSKTRFGIGFALNGIGEEGAGYWLPEGEICFWGGWGGSLVICDVGRGITITYMMNKMSNVGLGSGLAKAYIWEIYKALGVEVLGEAKGTDGATKP</sequence>
<feature type="domain" description="Beta-lactamase-related" evidence="1">
    <location>
        <begin position="26"/>
        <end position="370"/>
    </location>
</feature>
<dbReference type="SUPFAM" id="SSF56601">
    <property type="entry name" value="beta-lactamase/transpeptidase-like"/>
    <property type="match status" value="1"/>
</dbReference>
<dbReference type="InterPro" id="IPR052907">
    <property type="entry name" value="Beta-lactamase/esterase"/>
</dbReference>
<dbReference type="PANTHER" id="PTHR43319:SF3">
    <property type="entry name" value="BETA-LACTAMASE-RELATED DOMAIN-CONTAINING PROTEIN"/>
    <property type="match status" value="1"/>
</dbReference>
<dbReference type="EMBL" id="JAPEUV010000148">
    <property type="protein sequence ID" value="KAJ4331495.1"/>
    <property type="molecule type" value="Genomic_DNA"/>
</dbReference>